<dbReference type="EMBL" id="BK015511">
    <property type="protein sequence ID" value="DAE10471.1"/>
    <property type="molecule type" value="Genomic_DNA"/>
</dbReference>
<evidence type="ECO:0000313" key="1">
    <source>
        <dbReference type="EMBL" id="DAE10471.1"/>
    </source>
</evidence>
<sequence length="67" mass="7539">MPSFGGILLSVNQTKNQCRYERGQYGRRYIPKEAHRRILLSEGAPVVRVAQGKLARKAAFGEQHDAI</sequence>
<organism evidence="1">
    <name type="scientific">Caudovirales sp. ctcLF7</name>
    <dbReference type="NCBI Taxonomy" id="2825768"/>
    <lineage>
        <taxon>Viruses</taxon>
        <taxon>Duplodnaviria</taxon>
        <taxon>Heunggongvirae</taxon>
        <taxon>Uroviricota</taxon>
        <taxon>Caudoviricetes</taxon>
    </lineage>
</organism>
<name>A0A8S5PTQ7_9CAUD</name>
<accession>A0A8S5PTQ7</accession>
<reference evidence="1" key="1">
    <citation type="journal article" date="2021" name="Proc. Natl. Acad. Sci. U.S.A.">
        <title>A Catalog of Tens of Thousands of Viruses from Human Metagenomes Reveals Hidden Associations with Chronic Diseases.</title>
        <authorList>
            <person name="Tisza M.J."/>
            <person name="Buck C.B."/>
        </authorList>
    </citation>
    <scope>NUCLEOTIDE SEQUENCE</scope>
    <source>
        <strain evidence="1">CtcLF7</strain>
    </source>
</reference>
<protein>
    <submittedName>
        <fullName evidence="1">Uncharacterized protein</fullName>
    </submittedName>
</protein>
<proteinExistence type="predicted"/>